<proteinExistence type="predicted"/>
<keyword evidence="1" id="KW-0812">Transmembrane</keyword>
<accession>A0A0V0GMI6</accession>
<reference evidence="2" key="1">
    <citation type="submission" date="2015-12" db="EMBL/GenBank/DDBJ databases">
        <title>Gene expression during late stages of embryo sac development: a critical building block for successful pollen-pistil interactions.</title>
        <authorList>
            <person name="Liu Y."/>
            <person name="Joly V."/>
            <person name="Sabar M."/>
            <person name="Matton D.P."/>
        </authorList>
    </citation>
    <scope>NUCLEOTIDE SEQUENCE</scope>
</reference>
<protein>
    <submittedName>
        <fullName evidence="2">Putative ovule protein</fullName>
    </submittedName>
</protein>
<organism evidence="2">
    <name type="scientific">Solanum chacoense</name>
    <name type="common">Chaco potato</name>
    <dbReference type="NCBI Taxonomy" id="4108"/>
    <lineage>
        <taxon>Eukaryota</taxon>
        <taxon>Viridiplantae</taxon>
        <taxon>Streptophyta</taxon>
        <taxon>Embryophyta</taxon>
        <taxon>Tracheophyta</taxon>
        <taxon>Spermatophyta</taxon>
        <taxon>Magnoliopsida</taxon>
        <taxon>eudicotyledons</taxon>
        <taxon>Gunneridae</taxon>
        <taxon>Pentapetalae</taxon>
        <taxon>asterids</taxon>
        <taxon>lamiids</taxon>
        <taxon>Solanales</taxon>
        <taxon>Solanaceae</taxon>
        <taxon>Solanoideae</taxon>
        <taxon>Solaneae</taxon>
        <taxon>Solanum</taxon>
    </lineage>
</organism>
<keyword evidence="1" id="KW-0472">Membrane</keyword>
<sequence length="64" mass="7001">MSTSAVHTGTATATIAFSIMFFSSNIHHHHRLALIYDDDIILVFLLHALADISAIATTTLVRHV</sequence>
<evidence type="ECO:0000256" key="1">
    <source>
        <dbReference type="SAM" id="Phobius"/>
    </source>
</evidence>
<dbReference type="AlphaFoldDB" id="A0A0V0GMI6"/>
<feature type="transmembrane region" description="Helical" evidence="1">
    <location>
        <begin position="6"/>
        <end position="28"/>
    </location>
</feature>
<dbReference type="EMBL" id="GEDG01035376">
    <property type="protein sequence ID" value="JAP09246.1"/>
    <property type="molecule type" value="Transcribed_RNA"/>
</dbReference>
<evidence type="ECO:0000313" key="2">
    <source>
        <dbReference type="EMBL" id="JAP09246.1"/>
    </source>
</evidence>
<feature type="transmembrane region" description="Helical" evidence="1">
    <location>
        <begin position="40"/>
        <end position="61"/>
    </location>
</feature>
<name>A0A0V0GMI6_SOLCH</name>
<keyword evidence="1" id="KW-1133">Transmembrane helix</keyword>